<sequence length="234" mass="26247">MNHVYSRKSGNNEGEDSRSVLPVNKTSAHVVNGIPVSGEDYLLLVRKQARKGPDTLIAKAAPPPPPPAQKLPAAFQALLDSQPAHTAAVLPDAAWQDAFSDAFRVYRDCKQQSRKAAASSVQRMTDQVAFDFCYGEKNELKTVPALMQPVILRLLRLHINWLKDEITHVQALWLFTLLTYLDPVMTAEHTSILRQVARHCIDLRERVYQDDEQLARLNIIITIISRVFGQADLS</sequence>
<evidence type="ECO:0000256" key="1">
    <source>
        <dbReference type="ARBA" id="ARBA00004496"/>
    </source>
</evidence>
<comment type="subcellular location">
    <subcellularLocation>
        <location evidence="1">Cytoplasm</location>
    </subcellularLocation>
</comment>
<evidence type="ECO:0000256" key="6">
    <source>
        <dbReference type="ARBA" id="ARBA00047179"/>
    </source>
</evidence>
<dbReference type="GO" id="GO:0000387">
    <property type="term" value="P:spliceosomal snRNP assembly"/>
    <property type="evidence" value="ECO:0007669"/>
    <property type="project" value="InterPro"/>
</dbReference>
<comment type="similarity">
    <text evidence="5">Belongs to the gemin-2 family.</text>
</comment>
<accession>A0A1X2HE31</accession>
<evidence type="ECO:0000256" key="2">
    <source>
        <dbReference type="ARBA" id="ARBA00022490"/>
    </source>
</evidence>
<evidence type="ECO:0000256" key="4">
    <source>
        <dbReference type="ARBA" id="ARBA00023187"/>
    </source>
</evidence>
<dbReference type="Gene3D" id="1.20.58.1070">
    <property type="match status" value="1"/>
</dbReference>
<dbReference type="GO" id="GO:0000245">
    <property type="term" value="P:spliceosomal complex assembly"/>
    <property type="evidence" value="ECO:0007669"/>
    <property type="project" value="InterPro"/>
</dbReference>
<comment type="caution">
    <text evidence="7">The sequence shown here is derived from an EMBL/GenBank/DDBJ whole genome shotgun (WGS) entry which is preliminary data.</text>
</comment>
<keyword evidence="8" id="KW-1185">Reference proteome</keyword>
<dbReference type="OMA" id="DIFENCA"/>
<keyword evidence="3" id="KW-0507">mRNA processing</keyword>
<dbReference type="STRING" id="13706.A0A1X2HE31"/>
<reference evidence="7 8" key="1">
    <citation type="submission" date="2016-07" db="EMBL/GenBank/DDBJ databases">
        <title>Pervasive Adenine N6-methylation of Active Genes in Fungi.</title>
        <authorList>
            <consortium name="DOE Joint Genome Institute"/>
            <person name="Mondo S.J."/>
            <person name="Dannebaum R.O."/>
            <person name="Kuo R.C."/>
            <person name="Labutti K."/>
            <person name="Haridas S."/>
            <person name="Kuo A."/>
            <person name="Salamov A."/>
            <person name="Ahrendt S.R."/>
            <person name="Lipzen A."/>
            <person name="Sullivan W."/>
            <person name="Andreopoulos W.B."/>
            <person name="Clum A."/>
            <person name="Lindquist E."/>
            <person name="Daum C."/>
            <person name="Ramamoorthy G.K."/>
            <person name="Gryganskyi A."/>
            <person name="Culley D."/>
            <person name="Magnuson J.K."/>
            <person name="James T.Y."/>
            <person name="O'Malley M.A."/>
            <person name="Stajich J.E."/>
            <person name="Spatafora J.W."/>
            <person name="Visel A."/>
            <person name="Grigoriev I.V."/>
        </authorList>
    </citation>
    <scope>NUCLEOTIDE SEQUENCE [LARGE SCALE GENOMIC DNA]</scope>
    <source>
        <strain evidence="7 8">NRRL 2496</strain>
    </source>
</reference>
<dbReference type="GO" id="GO:0032797">
    <property type="term" value="C:SMN complex"/>
    <property type="evidence" value="ECO:0007669"/>
    <property type="project" value="TreeGrafter"/>
</dbReference>
<dbReference type="OrthoDB" id="428895at2759"/>
<proteinExistence type="inferred from homology"/>
<organism evidence="7 8">
    <name type="scientific">Syncephalastrum racemosum</name>
    <name type="common">Filamentous fungus</name>
    <dbReference type="NCBI Taxonomy" id="13706"/>
    <lineage>
        <taxon>Eukaryota</taxon>
        <taxon>Fungi</taxon>
        <taxon>Fungi incertae sedis</taxon>
        <taxon>Mucoromycota</taxon>
        <taxon>Mucoromycotina</taxon>
        <taxon>Mucoromycetes</taxon>
        <taxon>Mucorales</taxon>
        <taxon>Syncephalastraceae</taxon>
        <taxon>Syncephalastrum</taxon>
    </lineage>
</organism>
<evidence type="ECO:0000313" key="8">
    <source>
        <dbReference type="Proteomes" id="UP000242180"/>
    </source>
</evidence>
<dbReference type="InterPro" id="IPR035426">
    <property type="entry name" value="Gemin2/Brr1"/>
</dbReference>
<dbReference type="Proteomes" id="UP000242180">
    <property type="component" value="Unassembled WGS sequence"/>
</dbReference>
<dbReference type="EMBL" id="MCGN01000004">
    <property type="protein sequence ID" value="ORY97213.1"/>
    <property type="molecule type" value="Genomic_DNA"/>
</dbReference>
<gene>
    <name evidence="7" type="ORF">BCR43DRAFT_562737</name>
</gene>
<dbReference type="GO" id="GO:0005681">
    <property type="term" value="C:spliceosomal complex"/>
    <property type="evidence" value="ECO:0007669"/>
    <property type="project" value="InterPro"/>
</dbReference>
<dbReference type="PANTHER" id="PTHR12794:SF0">
    <property type="entry name" value="GEM-ASSOCIATED PROTEIN 2"/>
    <property type="match status" value="1"/>
</dbReference>
<dbReference type="PIRSF" id="PIRSF038038">
    <property type="entry name" value="SMN_Gemin2"/>
    <property type="match status" value="1"/>
</dbReference>
<keyword evidence="2" id="KW-0963">Cytoplasm</keyword>
<name>A0A1X2HE31_SYNRA</name>
<dbReference type="PANTHER" id="PTHR12794">
    <property type="entry name" value="GEMIN2"/>
    <property type="match status" value="1"/>
</dbReference>
<evidence type="ECO:0000256" key="5">
    <source>
        <dbReference type="ARBA" id="ARBA00025758"/>
    </source>
</evidence>
<dbReference type="InterPro" id="IPR017364">
    <property type="entry name" value="GEMIN2"/>
</dbReference>
<dbReference type="Pfam" id="PF04938">
    <property type="entry name" value="SIP1"/>
    <property type="match status" value="1"/>
</dbReference>
<dbReference type="AlphaFoldDB" id="A0A1X2HE31"/>
<keyword evidence="4" id="KW-0508">mRNA splicing</keyword>
<evidence type="ECO:0000256" key="3">
    <source>
        <dbReference type="ARBA" id="ARBA00022664"/>
    </source>
</evidence>
<evidence type="ECO:0000313" key="7">
    <source>
        <dbReference type="EMBL" id="ORY97213.1"/>
    </source>
</evidence>
<protein>
    <recommendedName>
        <fullName evidence="6">Gem-associated protein 2</fullName>
    </recommendedName>
</protein>
<dbReference type="InParanoid" id="A0A1X2HE31"/>